<name>A0ABU1WHM8_9BURK</name>
<dbReference type="SUPFAM" id="SSF53067">
    <property type="entry name" value="Actin-like ATPase domain"/>
    <property type="match status" value="2"/>
</dbReference>
<dbReference type="InterPro" id="IPR018484">
    <property type="entry name" value="FGGY_N"/>
</dbReference>
<dbReference type="EMBL" id="JAVDWU010000001">
    <property type="protein sequence ID" value="MDR7148576.1"/>
    <property type="molecule type" value="Genomic_DNA"/>
</dbReference>
<keyword evidence="7 8" id="KW-0119">Carbohydrate metabolism</keyword>
<gene>
    <name evidence="8 9" type="primary">xylB</name>
    <name evidence="12" type="ORF">J2W49_000504</name>
</gene>
<proteinExistence type="inferred from homology"/>
<reference evidence="12 13" key="1">
    <citation type="submission" date="2023-07" db="EMBL/GenBank/DDBJ databases">
        <title>Sorghum-associated microbial communities from plants grown in Nebraska, USA.</title>
        <authorList>
            <person name="Schachtman D."/>
        </authorList>
    </citation>
    <scope>NUCLEOTIDE SEQUENCE [LARGE SCALE GENOMIC DNA]</scope>
    <source>
        <strain evidence="12 13">4249</strain>
    </source>
</reference>
<keyword evidence="4 8" id="KW-0547">Nucleotide-binding</keyword>
<dbReference type="InterPro" id="IPR043129">
    <property type="entry name" value="ATPase_NBD"/>
</dbReference>
<dbReference type="HAMAP" id="MF_02220">
    <property type="entry name" value="XylB"/>
    <property type="match status" value="1"/>
</dbReference>
<comment type="catalytic activity">
    <reaction evidence="8 9">
        <text>D-xylulose + ATP = D-xylulose 5-phosphate + ADP + H(+)</text>
        <dbReference type="Rhea" id="RHEA:10964"/>
        <dbReference type="ChEBI" id="CHEBI:15378"/>
        <dbReference type="ChEBI" id="CHEBI:17140"/>
        <dbReference type="ChEBI" id="CHEBI:30616"/>
        <dbReference type="ChEBI" id="CHEBI:57737"/>
        <dbReference type="ChEBI" id="CHEBI:456216"/>
        <dbReference type="EC" id="2.7.1.17"/>
    </reaction>
</comment>
<evidence type="ECO:0000256" key="7">
    <source>
        <dbReference type="ARBA" id="ARBA00023277"/>
    </source>
</evidence>
<dbReference type="Pfam" id="PF00370">
    <property type="entry name" value="FGGY_N"/>
    <property type="match status" value="1"/>
</dbReference>
<evidence type="ECO:0000256" key="5">
    <source>
        <dbReference type="ARBA" id="ARBA00022777"/>
    </source>
</evidence>
<comment type="function">
    <text evidence="8">Catalyzes the phosphorylation of D-xylulose to D-xylulose 5-phosphate.</text>
</comment>
<evidence type="ECO:0000256" key="2">
    <source>
        <dbReference type="ARBA" id="ARBA00022629"/>
    </source>
</evidence>
<dbReference type="Pfam" id="PF02782">
    <property type="entry name" value="FGGY_C"/>
    <property type="match status" value="1"/>
</dbReference>
<evidence type="ECO:0000256" key="8">
    <source>
        <dbReference type="HAMAP-Rule" id="MF_02220"/>
    </source>
</evidence>
<dbReference type="PIRSF" id="PIRSF000538">
    <property type="entry name" value="GlpK"/>
    <property type="match status" value="1"/>
</dbReference>
<dbReference type="Gene3D" id="3.30.420.40">
    <property type="match status" value="2"/>
</dbReference>
<dbReference type="InterPro" id="IPR018483">
    <property type="entry name" value="Carb_kinase_FGGY_CS"/>
</dbReference>
<protein>
    <recommendedName>
        <fullName evidence="8 9">Xylulose kinase</fullName>
        <shortName evidence="8 9">Xylulokinase</shortName>
        <ecNumber evidence="8 9">2.7.1.17</ecNumber>
    </recommendedName>
</protein>
<evidence type="ECO:0000256" key="9">
    <source>
        <dbReference type="RuleBase" id="RU364073"/>
    </source>
</evidence>
<keyword evidence="2 8" id="KW-0859">Xylose metabolism</keyword>
<dbReference type="InterPro" id="IPR006000">
    <property type="entry name" value="Xylulokinase"/>
</dbReference>
<dbReference type="PANTHER" id="PTHR43095:SF6">
    <property type="entry name" value="XYLULOSE KINASE"/>
    <property type="match status" value="1"/>
</dbReference>
<dbReference type="PROSITE" id="PS00933">
    <property type="entry name" value="FGGY_KINASES_1"/>
    <property type="match status" value="1"/>
</dbReference>
<dbReference type="Proteomes" id="UP001265700">
    <property type="component" value="Unassembled WGS sequence"/>
</dbReference>
<evidence type="ECO:0000313" key="13">
    <source>
        <dbReference type="Proteomes" id="UP001265700"/>
    </source>
</evidence>
<keyword evidence="3 8" id="KW-0808">Transferase</keyword>
<feature type="active site" description="Proton acceptor" evidence="8">
    <location>
        <position position="236"/>
    </location>
</feature>
<dbReference type="GO" id="GO:0004856">
    <property type="term" value="F:D-xylulokinase activity"/>
    <property type="evidence" value="ECO:0007669"/>
    <property type="project" value="UniProtKB-EC"/>
</dbReference>
<dbReference type="InterPro" id="IPR000577">
    <property type="entry name" value="Carb_kinase_FGGY"/>
</dbReference>
<accession>A0ABU1WHM8</accession>
<organism evidence="12 13">
    <name type="scientific">Hydrogenophaga palleronii</name>
    <dbReference type="NCBI Taxonomy" id="65655"/>
    <lineage>
        <taxon>Bacteria</taxon>
        <taxon>Pseudomonadati</taxon>
        <taxon>Pseudomonadota</taxon>
        <taxon>Betaproteobacteria</taxon>
        <taxon>Burkholderiales</taxon>
        <taxon>Comamonadaceae</taxon>
        <taxon>Hydrogenophaga</taxon>
    </lineage>
</organism>
<evidence type="ECO:0000256" key="3">
    <source>
        <dbReference type="ARBA" id="ARBA00022679"/>
    </source>
</evidence>
<evidence type="ECO:0000256" key="1">
    <source>
        <dbReference type="ARBA" id="ARBA00009156"/>
    </source>
</evidence>
<evidence type="ECO:0000256" key="4">
    <source>
        <dbReference type="ARBA" id="ARBA00022741"/>
    </source>
</evidence>
<comment type="caution">
    <text evidence="12">The sequence shown here is derived from an EMBL/GenBank/DDBJ whole genome shotgun (WGS) entry which is preliminary data.</text>
</comment>
<dbReference type="EC" id="2.7.1.17" evidence="8 9"/>
<evidence type="ECO:0000256" key="6">
    <source>
        <dbReference type="ARBA" id="ARBA00022840"/>
    </source>
</evidence>
<evidence type="ECO:0000259" key="11">
    <source>
        <dbReference type="Pfam" id="PF02782"/>
    </source>
</evidence>
<feature type="domain" description="Carbohydrate kinase FGGY N-terminal" evidence="10">
    <location>
        <begin position="3"/>
        <end position="243"/>
    </location>
</feature>
<keyword evidence="5 8" id="KW-0418">Kinase</keyword>
<sequence length="495" mass="52933">MITLGLDLGTSGIKALLLDGDTTIATATAPLTVQRPAPGWSEQHPAEWWQATERCLDELAAKHPRALAAVLGIGLSGQMHGATLLGADDEVLRPCILWNDARSGAQCAELEAPAVHLRELTGNPAMAGFTAPKLLWMREHEPEVFARVAKVLLPKAWLRWKLSGEFIEEMSDASGTLWLDVARRCWSAELLAACGLTEAQMPRLVEGSEPAGQLRSEWVRRWGFDHTPVIAGGAGDNAAGAVGVGAVKAGDAFVSLGTSGVLWATTAGFAPAAHQGVHAFCHALPGLWHQMGVQLSAAASLAWWARTNGVNESQLLNELDRSQTSPASCWFMPYLSGDRTPHNDSEVRGGFMHVSADTGRADMTQAVLEGVAFAFRDARDALATAGTQLMDADLLGGGARSAQWSQILADVLGMPLHQIEGGEHGCALGAARLARTAAGGEARYAKSQRLRSFEPDARRLAFYNEAHHRWRTLYELARQVPPPPNPPVVARATAT</sequence>
<evidence type="ECO:0000259" key="10">
    <source>
        <dbReference type="Pfam" id="PF00370"/>
    </source>
</evidence>
<feature type="site" description="Important for activity" evidence="8">
    <location>
        <position position="7"/>
    </location>
</feature>
<evidence type="ECO:0000313" key="12">
    <source>
        <dbReference type="EMBL" id="MDR7148576.1"/>
    </source>
</evidence>
<dbReference type="CDD" id="cd07808">
    <property type="entry name" value="ASKHA_NBD_FGGY_EcXK-like"/>
    <property type="match status" value="1"/>
</dbReference>
<keyword evidence="6 8" id="KW-0067">ATP-binding</keyword>
<comment type="similarity">
    <text evidence="1 8 9">Belongs to the FGGY kinase family.</text>
</comment>
<feature type="domain" description="Carbohydrate kinase FGGY C-terminal" evidence="11">
    <location>
        <begin position="253"/>
        <end position="437"/>
    </location>
</feature>
<dbReference type="PANTHER" id="PTHR43095">
    <property type="entry name" value="SUGAR KINASE"/>
    <property type="match status" value="1"/>
</dbReference>
<keyword evidence="13" id="KW-1185">Reference proteome</keyword>
<dbReference type="InterPro" id="IPR018485">
    <property type="entry name" value="FGGY_C"/>
</dbReference>
<dbReference type="NCBIfam" id="TIGR01312">
    <property type="entry name" value="XylB"/>
    <property type="match status" value="1"/>
</dbReference>
<feature type="binding site" evidence="8">
    <location>
        <begin position="79"/>
        <end position="80"/>
    </location>
    <ligand>
        <name>substrate</name>
    </ligand>
</feature>
<dbReference type="InterPro" id="IPR050406">
    <property type="entry name" value="FGGY_Carb_Kinase"/>
</dbReference>